<organism evidence="2 3">
    <name type="scientific">Arthrobacter phage Sicarius2</name>
    <dbReference type="NCBI Taxonomy" id="2836090"/>
    <lineage>
        <taxon>Viruses</taxon>
        <taxon>Duplodnaviria</taxon>
        <taxon>Heunggongvirae</taxon>
        <taxon>Uroviricota</taxon>
        <taxon>Caudoviricetes</taxon>
        <taxon>Berryhillviridae</taxon>
        <taxon>Sicariusvirus</taxon>
        <taxon>Sicariusvirus sicarius2</taxon>
    </lineage>
</organism>
<proteinExistence type="predicted"/>
<evidence type="ECO:0000313" key="2">
    <source>
        <dbReference type="EMBL" id="QWY81979.1"/>
    </source>
</evidence>
<feature type="compositionally biased region" description="Basic residues" evidence="1">
    <location>
        <begin position="84"/>
        <end position="95"/>
    </location>
</feature>
<protein>
    <submittedName>
        <fullName evidence="2">Helix-turn-helix DNA binding domain protein</fullName>
    </submittedName>
</protein>
<reference evidence="2" key="1">
    <citation type="submission" date="2021-04" db="EMBL/GenBank/DDBJ databases">
        <authorList>
            <person name="Black C."/>
            <person name="Barkhordar M.H."/>
            <person name="Chen C."/>
            <person name="Chin S.C."/>
            <person name="Fang R."/>
            <person name="Fontenot L.A."/>
            <person name="Fulinara C.P."/>
            <person name="Gaeta R."/>
            <person name="Hong M.-L.O."/>
            <person name="Jiang B.L."/>
            <person name="Kapinos A."/>
            <person name="Komaranchath M."/>
            <person name="Lan W.C."/>
            <person name="Mirjafari-Firoozabadi S.-A."/>
            <person name="Padua J.-W.P."/>
            <person name="Ramarapu R."/>
            <person name="Santana M.G."/>
            <person name="Shaffer R.D."/>
            <person name="Soumakis M."/>
            <person name="Torres N.C."/>
            <person name="Tseng A."/>
            <person name="Venkatesh S."/>
            <person name="Wang V."/>
            <person name="Yanovsky A.O."/>
            <person name="Nguyen M.A."/>
            <person name="Swift C.M."/>
            <person name="Mayet R.A."/>
            <person name="Chen A."/>
            <person name="Demo S."/>
            <person name="Tse V.Y."/>
            <person name="Garlena R.A."/>
            <person name="Russell D.A."/>
            <person name="Pope W.H."/>
            <person name="Jacobs-Sera D."/>
            <person name="Hatfull G.F."/>
            <person name="Reddi K."/>
            <person name="Moberg-Parker J."/>
            <person name="Freise A.C."/>
        </authorList>
    </citation>
    <scope>NUCLEOTIDE SEQUENCE</scope>
</reference>
<feature type="region of interest" description="Disordered" evidence="1">
    <location>
        <begin position="74"/>
        <end position="95"/>
    </location>
</feature>
<accession>A0A8F3EA75</accession>
<evidence type="ECO:0000313" key="3">
    <source>
        <dbReference type="Proteomes" id="UP000693758"/>
    </source>
</evidence>
<sequence length="95" mass="10813">MATTSKTLLGYAELADMLDVTIGTVRTYNERARKHRELARETGDATHILQGDLPAPDGRFSGSPYWTEATINKWLKQRPGQDRRNKKPNFRPSLK</sequence>
<evidence type="ECO:0000256" key="1">
    <source>
        <dbReference type="SAM" id="MobiDB-lite"/>
    </source>
</evidence>
<dbReference type="Proteomes" id="UP000693758">
    <property type="component" value="Segment"/>
</dbReference>
<keyword evidence="3" id="KW-1185">Reference proteome</keyword>
<dbReference type="EMBL" id="MW862982">
    <property type="protein sequence ID" value="QWY81979.1"/>
    <property type="molecule type" value="Genomic_DNA"/>
</dbReference>
<name>A0A8F3EA75_9CAUD</name>
<gene>
    <name evidence="2" type="primary">74</name>
    <name evidence="2" type="ORF">SEA_SICARIUS2_74</name>
</gene>